<sequence>MNRTAVRSLAAATALAATAFALPAASATGTPASGSVALVATNAFLTQALQSGIAAVPLPTATGSYDSTSGATATFPVTGGNAVLPRFYGTITLGGGLLFADGFTGKVVCFHQVSFGGDTQALTAVPDGGTTPVALFDLSDNVVGSGVGVTPQTLTGDAAVDAAGAAYLDKALGTSFFTAGQAVGTLNVAFTPAA</sequence>
<proteinExistence type="predicted"/>
<evidence type="ECO:0000256" key="1">
    <source>
        <dbReference type="SAM" id="SignalP"/>
    </source>
</evidence>
<keyword evidence="1" id="KW-0732">Signal</keyword>
<comment type="caution">
    <text evidence="2">The sequence shown here is derived from an EMBL/GenBank/DDBJ whole genome shotgun (WGS) entry which is preliminary data.</text>
</comment>
<evidence type="ECO:0000313" key="3">
    <source>
        <dbReference type="Proteomes" id="UP001500751"/>
    </source>
</evidence>
<name>A0ABP5H9Q0_9ACTN</name>
<dbReference type="RefSeq" id="WP_344672164.1">
    <property type="nucleotide sequence ID" value="NZ_BAAAQN010000110.1"/>
</dbReference>
<evidence type="ECO:0000313" key="2">
    <source>
        <dbReference type="EMBL" id="GAA2066389.1"/>
    </source>
</evidence>
<dbReference type="EMBL" id="BAAAQN010000110">
    <property type="protein sequence ID" value="GAA2066389.1"/>
    <property type="molecule type" value="Genomic_DNA"/>
</dbReference>
<reference evidence="3" key="1">
    <citation type="journal article" date="2019" name="Int. J. Syst. Evol. Microbiol.">
        <title>The Global Catalogue of Microorganisms (GCM) 10K type strain sequencing project: providing services to taxonomists for standard genome sequencing and annotation.</title>
        <authorList>
            <consortium name="The Broad Institute Genomics Platform"/>
            <consortium name="The Broad Institute Genome Sequencing Center for Infectious Disease"/>
            <person name="Wu L."/>
            <person name="Ma J."/>
        </authorList>
    </citation>
    <scope>NUCLEOTIDE SEQUENCE [LARGE SCALE GENOMIC DNA]</scope>
    <source>
        <strain evidence="3">JCM 16014</strain>
    </source>
</reference>
<feature type="signal peptide" evidence="1">
    <location>
        <begin position="1"/>
        <end position="21"/>
    </location>
</feature>
<protein>
    <recommendedName>
        <fullName evidence="4">Secreted protein</fullName>
    </recommendedName>
</protein>
<gene>
    <name evidence="2" type="ORF">GCM10009839_92740</name>
</gene>
<feature type="chain" id="PRO_5045945764" description="Secreted protein" evidence="1">
    <location>
        <begin position="22"/>
        <end position="194"/>
    </location>
</feature>
<dbReference type="Proteomes" id="UP001500751">
    <property type="component" value="Unassembled WGS sequence"/>
</dbReference>
<evidence type="ECO:0008006" key="4">
    <source>
        <dbReference type="Google" id="ProtNLM"/>
    </source>
</evidence>
<accession>A0ABP5H9Q0</accession>
<organism evidence="2 3">
    <name type="scientific">Catenulispora yoronensis</name>
    <dbReference type="NCBI Taxonomy" id="450799"/>
    <lineage>
        <taxon>Bacteria</taxon>
        <taxon>Bacillati</taxon>
        <taxon>Actinomycetota</taxon>
        <taxon>Actinomycetes</taxon>
        <taxon>Catenulisporales</taxon>
        <taxon>Catenulisporaceae</taxon>
        <taxon>Catenulispora</taxon>
    </lineage>
</organism>
<keyword evidence="3" id="KW-1185">Reference proteome</keyword>